<feature type="transmembrane region" description="Helical" evidence="1">
    <location>
        <begin position="7"/>
        <end position="25"/>
    </location>
</feature>
<dbReference type="InterPro" id="IPR011990">
    <property type="entry name" value="TPR-like_helical_dom_sf"/>
</dbReference>
<dbReference type="SMART" id="SM00028">
    <property type="entry name" value="TPR"/>
    <property type="match status" value="1"/>
</dbReference>
<name>A0A382FQB3_9ZZZZ</name>
<dbReference type="AlphaFoldDB" id="A0A382FQB3"/>
<evidence type="ECO:0000313" key="2">
    <source>
        <dbReference type="EMBL" id="SVB64802.1"/>
    </source>
</evidence>
<sequence length="170" mass="19975">VNFYKKYLKLTPLLLIIGSIIFFTTNQTGFNLKQNEKSISVERGMDNTTNHTGNQNIKNHKNLETQKRMGIYHYNEGNKFLKQNKIEKSIENYKMALHHNKHFEEAYINLSTAYLRQKEFKLFLTTLNTLKSINSEHPLLHYNFSCYYSLLGDIPKGIESLKRAIKHGFK</sequence>
<dbReference type="EMBL" id="UINC01051079">
    <property type="protein sequence ID" value="SVB64802.1"/>
    <property type="molecule type" value="Genomic_DNA"/>
</dbReference>
<keyword evidence="1" id="KW-1133">Transmembrane helix</keyword>
<proteinExistence type="predicted"/>
<keyword evidence="1" id="KW-0472">Membrane</keyword>
<evidence type="ECO:0000256" key="1">
    <source>
        <dbReference type="SAM" id="Phobius"/>
    </source>
</evidence>
<dbReference type="SUPFAM" id="SSF48452">
    <property type="entry name" value="TPR-like"/>
    <property type="match status" value="1"/>
</dbReference>
<reference evidence="2" key="1">
    <citation type="submission" date="2018-05" db="EMBL/GenBank/DDBJ databases">
        <authorList>
            <person name="Lanie J.A."/>
            <person name="Ng W.-L."/>
            <person name="Kazmierczak K.M."/>
            <person name="Andrzejewski T.M."/>
            <person name="Davidsen T.M."/>
            <person name="Wayne K.J."/>
            <person name="Tettelin H."/>
            <person name="Glass J.I."/>
            <person name="Rusch D."/>
            <person name="Podicherti R."/>
            <person name="Tsui H.-C.T."/>
            <person name="Winkler M.E."/>
        </authorList>
    </citation>
    <scope>NUCLEOTIDE SEQUENCE</scope>
</reference>
<accession>A0A382FQB3</accession>
<gene>
    <name evidence="2" type="ORF">METZ01_LOCUS217656</name>
</gene>
<feature type="non-terminal residue" evidence="2">
    <location>
        <position position="170"/>
    </location>
</feature>
<keyword evidence="1" id="KW-0812">Transmembrane</keyword>
<dbReference type="InterPro" id="IPR019734">
    <property type="entry name" value="TPR_rpt"/>
</dbReference>
<feature type="non-terminal residue" evidence="2">
    <location>
        <position position="1"/>
    </location>
</feature>
<protein>
    <submittedName>
        <fullName evidence="2">Uncharacterized protein</fullName>
    </submittedName>
</protein>
<dbReference type="Gene3D" id="1.25.40.10">
    <property type="entry name" value="Tetratricopeptide repeat domain"/>
    <property type="match status" value="1"/>
</dbReference>
<organism evidence="2">
    <name type="scientific">marine metagenome</name>
    <dbReference type="NCBI Taxonomy" id="408172"/>
    <lineage>
        <taxon>unclassified sequences</taxon>
        <taxon>metagenomes</taxon>
        <taxon>ecological metagenomes</taxon>
    </lineage>
</organism>